<dbReference type="InterPro" id="IPR003313">
    <property type="entry name" value="AraC-bd"/>
</dbReference>
<dbReference type="Pfam" id="PF02311">
    <property type="entry name" value="AraC_binding"/>
    <property type="match status" value="1"/>
</dbReference>
<dbReference type="EMBL" id="JBHMEI010000104">
    <property type="protein sequence ID" value="MFB9209911.1"/>
    <property type="molecule type" value="Genomic_DNA"/>
</dbReference>
<dbReference type="RefSeq" id="WP_189647922.1">
    <property type="nucleotide sequence ID" value="NZ_BMRC01000006.1"/>
</dbReference>
<dbReference type="InterPro" id="IPR037923">
    <property type="entry name" value="HTH-like"/>
</dbReference>
<dbReference type="PROSITE" id="PS01124">
    <property type="entry name" value="HTH_ARAC_FAMILY_2"/>
    <property type="match status" value="1"/>
</dbReference>
<dbReference type="SUPFAM" id="SSF51215">
    <property type="entry name" value="Regulatory protein AraC"/>
    <property type="match status" value="1"/>
</dbReference>
<keyword evidence="3" id="KW-0804">Transcription</keyword>
<proteinExistence type="predicted"/>
<dbReference type="SUPFAM" id="SSF46689">
    <property type="entry name" value="Homeodomain-like"/>
    <property type="match status" value="2"/>
</dbReference>
<keyword evidence="2" id="KW-0238">DNA-binding</keyword>
<evidence type="ECO:0000256" key="3">
    <source>
        <dbReference type="ARBA" id="ARBA00023163"/>
    </source>
</evidence>
<evidence type="ECO:0000256" key="1">
    <source>
        <dbReference type="ARBA" id="ARBA00023015"/>
    </source>
</evidence>
<sequence length="287" mass="30909">MSPADDGATERARFWRNPAVPETDLLKARYVTHRFSRHVHDGYAIGLIVSGVEEFDYRGTLHRAGAGELVLVNPDSVHTGQAGTPGGWAYRMLYPSVEALAGIAAELDAPLATPYFPEQVVRDPEVAALLGRAHQAAERGDALAASTLSRTLFARLLSRYAAPRPSTGAPDAGRQAVREAVALLHESLLDPPTLEALAEAVGVRPFPLLRAFKAVTGLPPHAYLTSLRIRQARRLLQQGVRPAQVAADVGFTDQAHLNRHFKRVVGVPPAAYQRAAGTYKTGLLPVS</sequence>
<dbReference type="PANTHER" id="PTHR46796">
    <property type="entry name" value="HTH-TYPE TRANSCRIPTIONAL ACTIVATOR RHAS-RELATED"/>
    <property type="match status" value="1"/>
</dbReference>
<evidence type="ECO:0000259" key="4">
    <source>
        <dbReference type="PROSITE" id="PS01124"/>
    </source>
</evidence>
<organism evidence="5 6">
    <name type="scientific">Nonomuraea spiralis</name>
    <dbReference type="NCBI Taxonomy" id="46182"/>
    <lineage>
        <taxon>Bacteria</taxon>
        <taxon>Bacillati</taxon>
        <taxon>Actinomycetota</taxon>
        <taxon>Actinomycetes</taxon>
        <taxon>Streptosporangiales</taxon>
        <taxon>Streptosporangiaceae</taxon>
        <taxon>Nonomuraea</taxon>
    </lineage>
</organism>
<evidence type="ECO:0000313" key="6">
    <source>
        <dbReference type="Proteomes" id="UP001589647"/>
    </source>
</evidence>
<accession>A0ABV5IZD9</accession>
<keyword evidence="6" id="KW-1185">Reference proteome</keyword>
<dbReference type="InterPro" id="IPR050204">
    <property type="entry name" value="AraC_XylS_family_regulators"/>
</dbReference>
<evidence type="ECO:0000313" key="5">
    <source>
        <dbReference type="EMBL" id="MFB9209911.1"/>
    </source>
</evidence>
<name>A0ABV5IZD9_9ACTN</name>
<feature type="domain" description="HTH araC/xylS-type" evidence="4">
    <location>
        <begin position="178"/>
        <end position="275"/>
    </location>
</feature>
<dbReference type="Proteomes" id="UP001589647">
    <property type="component" value="Unassembled WGS sequence"/>
</dbReference>
<dbReference type="SMART" id="SM00342">
    <property type="entry name" value="HTH_ARAC"/>
    <property type="match status" value="1"/>
</dbReference>
<dbReference type="InterPro" id="IPR009057">
    <property type="entry name" value="Homeodomain-like_sf"/>
</dbReference>
<dbReference type="Gene3D" id="1.10.10.60">
    <property type="entry name" value="Homeodomain-like"/>
    <property type="match status" value="2"/>
</dbReference>
<reference evidence="5 6" key="1">
    <citation type="submission" date="2024-09" db="EMBL/GenBank/DDBJ databases">
        <authorList>
            <person name="Sun Q."/>
            <person name="Mori K."/>
        </authorList>
    </citation>
    <scope>NUCLEOTIDE SEQUENCE [LARGE SCALE GENOMIC DNA]</scope>
    <source>
        <strain evidence="5 6">CCM 3426</strain>
    </source>
</reference>
<gene>
    <name evidence="5" type="ORF">ACFFV7_52605</name>
</gene>
<protein>
    <submittedName>
        <fullName evidence="5">AraC family ligand binding domain-containing protein</fullName>
    </submittedName>
</protein>
<comment type="caution">
    <text evidence="5">The sequence shown here is derived from an EMBL/GenBank/DDBJ whole genome shotgun (WGS) entry which is preliminary data.</text>
</comment>
<keyword evidence="1" id="KW-0805">Transcription regulation</keyword>
<evidence type="ECO:0000256" key="2">
    <source>
        <dbReference type="ARBA" id="ARBA00023125"/>
    </source>
</evidence>
<dbReference type="Pfam" id="PF12833">
    <property type="entry name" value="HTH_18"/>
    <property type="match status" value="1"/>
</dbReference>
<dbReference type="InterPro" id="IPR018060">
    <property type="entry name" value="HTH_AraC"/>
</dbReference>
<dbReference type="PANTHER" id="PTHR46796:SF2">
    <property type="entry name" value="TRANSCRIPTIONAL REGULATORY PROTEIN"/>
    <property type="match status" value="1"/>
</dbReference>